<accession>A0A370X9J3</accession>
<evidence type="ECO:0000313" key="1">
    <source>
        <dbReference type="EMBL" id="RDS85036.1"/>
    </source>
</evidence>
<gene>
    <name evidence="1" type="ORF">DWU98_03615</name>
</gene>
<dbReference type="Proteomes" id="UP000254258">
    <property type="component" value="Unassembled WGS sequence"/>
</dbReference>
<reference evidence="1 2" key="1">
    <citation type="submission" date="2018-07" db="EMBL/GenBank/DDBJ databases">
        <title>Dyella monticola sp. nov. and Dyella psychrodurans sp. nov. isolated from monsoon evergreen broad-leaved forest soil of Dinghu Mountain, China.</title>
        <authorList>
            <person name="Gao Z."/>
            <person name="Qiu L."/>
        </authorList>
    </citation>
    <scope>NUCLEOTIDE SEQUENCE [LARGE SCALE GENOMIC DNA]</scope>
    <source>
        <strain evidence="1 2">4G-K06</strain>
    </source>
</reference>
<comment type="caution">
    <text evidence="1">The sequence shown here is derived from an EMBL/GenBank/DDBJ whole genome shotgun (WGS) entry which is preliminary data.</text>
</comment>
<dbReference type="AlphaFoldDB" id="A0A370X9J3"/>
<dbReference type="EMBL" id="QRBE01000001">
    <property type="protein sequence ID" value="RDS85036.1"/>
    <property type="molecule type" value="Genomic_DNA"/>
</dbReference>
<keyword evidence="2" id="KW-1185">Reference proteome</keyword>
<sequence>MKPGSFKGRIDAVGTGVVVASKQRTPAARRERTLLHALRSSLQPWAREDDGCQCLAIGMQVSRGSMIKARGLR</sequence>
<proteinExistence type="predicted"/>
<evidence type="ECO:0000313" key="2">
    <source>
        <dbReference type="Proteomes" id="UP000254258"/>
    </source>
</evidence>
<protein>
    <submittedName>
        <fullName evidence="1">Uncharacterized protein</fullName>
    </submittedName>
</protein>
<organism evidence="1 2">
    <name type="scientific">Dyella monticola</name>
    <dbReference type="NCBI Taxonomy" id="1927958"/>
    <lineage>
        <taxon>Bacteria</taxon>
        <taxon>Pseudomonadati</taxon>
        <taxon>Pseudomonadota</taxon>
        <taxon>Gammaproteobacteria</taxon>
        <taxon>Lysobacterales</taxon>
        <taxon>Rhodanobacteraceae</taxon>
        <taxon>Dyella</taxon>
    </lineage>
</organism>
<name>A0A370X9J3_9GAMM</name>